<sequence length="85" mass="9024">MVRLSRVCTGNKPQMSCARLGGGSRQIFLLTESRGARTGHGAWGSGLGAGSPAGAECGAAQSPHARRRPRDSRRSLRPTRDHEGR</sequence>
<proteinExistence type="predicted"/>
<feature type="compositionally biased region" description="Gly residues" evidence="1">
    <location>
        <begin position="41"/>
        <end position="51"/>
    </location>
</feature>
<dbReference type="AlphaFoldDB" id="A0A194Q5N2"/>
<dbReference type="Proteomes" id="UP000053268">
    <property type="component" value="Unassembled WGS sequence"/>
</dbReference>
<gene>
    <name evidence="2" type="ORF">RR46_04678</name>
</gene>
<protein>
    <submittedName>
        <fullName evidence="2">Uncharacterized protein</fullName>
    </submittedName>
</protein>
<feature type="compositionally biased region" description="Basic and acidic residues" evidence="1">
    <location>
        <begin position="72"/>
        <end position="85"/>
    </location>
</feature>
<dbReference type="EMBL" id="KQ459583">
    <property type="protein sequence ID" value="KPI98705.1"/>
    <property type="molecule type" value="Genomic_DNA"/>
</dbReference>
<name>A0A194Q5N2_PAPXU</name>
<organism evidence="2 3">
    <name type="scientific">Papilio xuthus</name>
    <name type="common">Asian swallowtail butterfly</name>
    <dbReference type="NCBI Taxonomy" id="66420"/>
    <lineage>
        <taxon>Eukaryota</taxon>
        <taxon>Metazoa</taxon>
        <taxon>Ecdysozoa</taxon>
        <taxon>Arthropoda</taxon>
        <taxon>Hexapoda</taxon>
        <taxon>Insecta</taxon>
        <taxon>Pterygota</taxon>
        <taxon>Neoptera</taxon>
        <taxon>Endopterygota</taxon>
        <taxon>Lepidoptera</taxon>
        <taxon>Glossata</taxon>
        <taxon>Ditrysia</taxon>
        <taxon>Papilionoidea</taxon>
        <taxon>Papilionidae</taxon>
        <taxon>Papilioninae</taxon>
        <taxon>Papilio</taxon>
    </lineage>
</organism>
<evidence type="ECO:0000313" key="3">
    <source>
        <dbReference type="Proteomes" id="UP000053268"/>
    </source>
</evidence>
<reference evidence="2 3" key="1">
    <citation type="journal article" date="2015" name="Nat. Commun.">
        <title>Outbred genome sequencing and CRISPR/Cas9 gene editing in butterflies.</title>
        <authorList>
            <person name="Li X."/>
            <person name="Fan D."/>
            <person name="Zhang W."/>
            <person name="Liu G."/>
            <person name="Zhang L."/>
            <person name="Zhao L."/>
            <person name="Fang X."/>
            <person name="Chen L."/>
            <person name="Dong Y."/>
            <person name="Chen Y."/>
            <person name="Ding Y."/>
            <person name="Zhao R."/>
            <person name="Feng M."/>
            <person name="Zhu Y."/>
            <person name="Feng Y."/>
            <person name="Jiang X."/>
            <person name="Zhu D."/>
            <person name="Xiang H."/>
            <person name="Feng X."/>
            <person name="Li S."/>
            <person name="Wang J."/>
            <person name="Zhang G."/>
            <person name="Kronforst M.R."/>
            <person name="Wang W."/>
        </authorList>
    </citation>
    <scope>NUCLEOTIDE SEQUENCE [LARGE SCALE GENOMIC DNA]</scope>
    <source>
        <strain evidence="2">Ya'a_city_454_Px</strain>
        <tissue evidence="2">Whole body</tissue>
    </source>
</reference>
<feature type="region of interest" description="Disordered" evidence="1">
    <location>
        <begin position="38"/>
        <end position="85"/>
    </location>
</feature>
<accession>A0A194Q5N2</accession>
<evidence type="ECO:0000313" key="2">
    <source>
        <dbReference type="EMBL" id="KPI98705.1"/>
    </source>
</evidence>
<keyword evidence="3" id="KW-1185">Reference proteome</keyword>
<evidence type="ECO:0000256" key="1">
    <source>
        <dbReference type="SAM" id="MobiDB-lite"/>
    </source>
</evidence>